<accession>A0A4R8S7K0</accession>
<gene>
    <name evidence="1" type="ORF">DE4585_02635</name>
</gene>
<sequence>MSAPTSVAHECFEALTEIIENQAIAVWAAAGVDVFAAANALFGLFDVFSPLGEVAQSGAVLAGLAGAVPVHRLRRG</sequence>
<dbReference type="Proteomes" id="UP000295117">
    <property type="component" value="Unassembled WGS sequence"/>
</dbReference>
<protein>
    <submittedName>
        <fullName evidence="1">Uncharacterized protein</fullName>
    </submittedName>
</protein>
<organism evidence="1 2">
    <name type="scientific">Mycobacteroides salmoniphilum</name>
    <dbReference type="NCBI Taxonomy" id="404941"/>
    <lineage>
        <taxon>Bacteria</taxon>
        <taxon>Bacillati</taxon>
        <taxon>Actinomycetota</taxon>
        <taxon>Actinomycetes</taxon>
        <taxon>Mycobacteriales</taxon>
        <taxon>Mycobacteriaceae</taxon>
        <taxon>Mycobacteroides</taxon>
    </lineage>
</organism>
<comment type="caution">
    <text evidence="1">The sequence shown here is derived from an EMBL/GenBank/DDBJ whole genome shotgun (WGS) entry which is preliminary data.</text>
</comment>
<name>A0A4R8S7K0_9MYCO</name>
<evidence type="ECO:0000313" key="2">
    <source>
        <dbReference type="Proteomes" id="UP000295117"/>
    </source>
</evidence>
<reference evidence="1 2" key="1">
    <citation type="journal article" date="2019" name="Sci. Rep.">
        <title>Extended insight into the Mycobacterium chelonae-abscessus complex through whole genome sequencing of Mycobacterium salmoniphilum outbreak and Mycobacterium salmoniphilum-like strains.</title>
        <authorList>
            <person name="Behra P.R.K."/>
            <person name="Das S."/>
            <person name="Pettersson B.M.F."/>
            <person name="Shirreff L."/>
            <person name="DuCote T."/>
            <person name="Jacobsson K.G."/>
            <person name="Ennis D.G."/>
            <person name="Kirsebom L.A."/>
        </authorList>
    </citation>
    <scope>NUCLEOTIDE SEQUENCE [LARGE SCALE GENOMIC DNA]</scope>
    <source>
        <strain evidence="1 2">DE 4585</strain>
    </source>
</reference>
<dbReference type="RefSeq" id="WP_134071423.1">
    <property type="nucleotide sequence ID" value="NZ_PECH01000007.1"/>
</dbReference>
<dbReference type="EMBL" id="PECH01000007">
    <property type="protein sequence ID" value="TDZ82106.1"/>
    <property type="molecule type" value="Genomic_DNA"/>
</dbReference>
<dbReference type="AlphaFoldDB" id="A0A4R8S7K0"/>
<proteinExistence type="predicted"/>
<evidence type="ECO:0000313" key="1">
    <source>
        <dbReference type="EMBL" id="TDZ82106.1"/>
    </source>
</evidence>